<feature type="transmembrane region" description="Helical" evidence="7">
    <location>
        <begin position="93"/>
        <end position="114"/>
    </location>
</feature>
<evidence type="ECO:0000313" key="9">
    <source>
        <dbReference type="EMBL" id="KUI73160.1"/>
    </source>
</evidence>
<evidence type="ECO:0000259" key="8">
    <source>
        <dbReference type="Pfam" id="PF20684"/>
    </source>
</evidence>
<dbReference type="InterPro" id="IPR052337">
    <property type="entry name" value="SAT4-like"/>
</dbReference>
<dbReference type="Pfam" id="PF20684">
    <property type="entry name" value="Fung_rhodopsin"/>
    <property type="match status" value="1"/>
</dbReference>
<dbReference type="PANTHER" id="PTHR33048">
    <property type="entry name" value="PTH11-LIKE INTEGRAL MEMBRANE PROTEIN (AFU_ORTHOLOGUE AFUA_5G11245)"/>
    <property type="match status" value="1"/>
</dbReference>
<evidence type="ECO:0000256" key="7">
    <source>
        <dbReference type="SAM" id="Phobius"/>
    </source>
</evidence>
<keyword evidence="2 7" id="KW-0812">Transmembrane</keyword>
<gene>
    <name evidence="9" type="ORF">VM1G_08699</name>
</gene>
<dbReference type="GO" id="GO:0016020">
    <property type="term" value="C:membrane"/>
    <property type="evidence" value="ECO:0007669"/>
    <property type="project" value="UniProtKB-SubCell"/>
</dbReference>
<feature type="transmembrane region" description="Helical" evidence="7">
    <location>
        <begin position="21"/>
        <end position="42"/>
    </location>
</feature>
<accession>A0A194WAL4</accession>
<keyword evidence="3 7" id="KW-1133">Transmembrane helix</keyword>
<dbReference type="PANTHER" id="PTHR33048:SF64">
    <property type="entry name" value="INTEGRAL MEMBRANE PROTEIN"/>
    <property type="match status" value="1"/>
</dbReference>
<dbReference type="AlphaFoldDB" id="A0A194WAL4"/>
<comment type="subcellular location">
    <subcellularLocation>
        <location evidence="1">Membrane</location>
        <topology evidence="1">Multi-pass membrane protein</topology>
    </subcellularLocation>
</comment>
<organism evidence="9 10">
    <name type="scientific">Cytospora mali</name>
    <name type="common">Apple Valsa canker fungus</name>
    <name type="synonym">Valsa mali</name>
    <dbReference type="NCBI Taxonomy" id="578113"/>
    <lineage>
        <taxon>Eukaryota</taxon>
        <taxon>Fungi</taxon>
        <taxon>Dikarya</taxon>
        <taxon>Ascomycota</taxon>
        <taxon>Pezizomycotina</taxon>
        <taxon>Sordariomycetes</taxon>
        <taxon>Sordariomycetidae</taxon>
        <taxon>Diaporthales</taxon>
        <taxon>Cytosporaceae</taxon>
        <taxon>Cytospora</taxon>
    </lineage>
</organism>
<feature type="region of interest" description="Disordered" evidence="6">
    <location>
        <begin position="160"/>
        <end position="220"/>
    </location>
</feature>
<reference evidence="9" key="1">
    <citation type="submission" date="2014-12" db="EMBL/GenBank/DDBJ databases">
        <title>Genome Sequence of Valsa Canker Pathogens Uncovers a Specific Adaption of Colonization on Woody Bark.</title>
        <authorList>
            <person name="Yin Z."/>
            <person name="Liu H."/>
            <person name="Gao X."/>
            <person name="Li Z."/>
            <person name="Song N."/>
            <person name="Ke X."/>
            <person name="Dai Q."/>
            <person name="Wu Y."/>
            <person name="Sun Y."/>
            <person name="Xu J.-R."/>
            <person name="Kang Z.K."/>
            <person name="Wang L."/>
            <person name="Huang L."/>
        </authorList>
    </citation>
    <scope>NUCLEOTIDE SEQUENCE [LARGE SCALE GENOMIC DNA]</scope>
    <source>
        <strain evidence="9">03-8</strain>
    </source>
</reference>
<keyword evidence="4 7" id="KW-0472">Membrane</keyword>
<evidence type="ECO:0000256" key="5">
    <source>
        <dbReference type="ARBA" id="ARBA00038359"/>
    </source>
</evidence>
<feature type="transmembrane region" description="Helical" evidence="7">
    <location>
        <begin position="129"/>
        <end position="152"/>
    </location>
</feature>
<name>A0A194WAL4_CYTMA</name>
<evidence type="ECO:0000256" key="2">
    <source>
        <dbReference type="ARBA" id="ARBA00022692"/>
    </source>
</evidence>
<keyword evidence="10" id="KW-1185">Reference proteome</keyword>
<evidence type="ECO:0000256" key="6">
    <source>
        <dbReference type="SAM" id="MobiDB-lite"/>
    </source>
</evidence>
<dbReference type="EMBL" id="CM003107">
    <property type="protein sequence ID" value="KUI73160.1"/>
    <property type="molecule type" value="Genomic_DNA"/>
</dbReference>
<comment type="similarity">
    <text evidence="5">Belongs to the SAT4 family.</text>
</comment>
<sequence length="220" mass="24152">MSYLRFIPFGICNLGTKIMAVAVAVAHIAFVLGFVLSCNPVAKFWDFSITEGSCIGLPFYRAFSVLTILFDIIILLLPLPNFIKLQIPRRKKLVILGLFTLGIFITAVQIIRFHTIQTLANLIDSEKPIIWSIVEGNMGIITTCIPTLAPLVKYFSDRSRPGGTSRGRGGTGPPSYALTSFRSGHQDGGIRKIELAVRSSDKSTLNERGTSEDNLTGNEF</sequence>
<evidence type="ECO:0000313" key="10">
    <source>
        <dbReference type="Proteomes" id="UP000078559"/>
    </source>
</evidence>
<evidence type="ECO:0000256" key="4">
    <source>
        <dbReference type="ARBA" id="ARBA00023136"/>
    </source>
</evidence>
<protein>
    <recommendedName>
        <fullName evidence="8">Rhodopsin domain-containing protein</fullName>
    </recommendedName>
</protein>
<dbReference type="Proteomes" id="UP000078559">
    <property type="component" value="Chromosome 10"/>
</dbReference>
<feature type="transmembrane region" description="Helical" evidence="7">
    <location>
        <begin position="62"/>
        <end position="81"/>
    </location>
</feature>
<feature type="compositionally biased region" description="Basic and acidic residues" evidence="6">
    <location>
        <begin position="184"/>
        <end position="211"/>
    </location>
</feature>
<dbReference type="OrthoDB" id="3529975at2759"/>
<dbReference type="InterPro" id="IPR049326">
    <property type="entry name" value="Rhodopsin_dom_fungi"/>
</dbReference>
<evidence type="ECO:0000256" key="3">
    <source>
        <dbReference type="ARBA" id="ARBA00022989"/>
    </source>
</evidence>
<evidence type="ECO:0000256" key="1">
    <source>
        <dbReference type="ARBA" id="ARBA00004141"/>
    </source>
</evidence>
<feature type="domain" description="Rhodopsin" evidence="8">
    <location>
        <begin position="3"/>
        <end position="153"/>
    </location>
</feature>
<proteinExistence type="inferred from homology"/>